<evidence type="ECO:0000313" key="3">
    <source>
        <dbReference type="EMBL" id="RMC36178.1"/>
    </source>
</evidence>
<keyword evidence="4" id="KW-1185">Reference proteome</keyword>
<keyword evidence="1" id="KW-0723">Serine/threonine-protein kinase</keyword>
<dbReference type="OrthoDB" id="9792240at2"/>
<gene>
    <name evidence="3" type="ORF">C9E81_05630</name>
</gene>
<dbReference type="PANTHER" id="PTHR35526">
    <property type="entry name" value="ANTI-SIGMA-F FACTOR RSBW-RELATED"/>
    <property type="match status" value="1"/>
</dbReference>
<name>A0A3M0MEK3_9RHOB</name>
<reference evidence="3 4" key="1">
    <citation type="submission" date="2018-07" db="EMBL/GenBank/DDBJ databases">
        <authorList>
            <person name="Zhang Y."/>
            <person name="Wang L."/>
            <person name="Ma S."/>
        </authorList>
    </citation>
    <scope>NUCLEOTIDE SEQUENCE [LARGE SCALE GENOMIC DNA]</scope>
    <source>
        <strain evidence="3 4">4-2</strain>
    </source>
</reference>
<keyword evidence="3" id="KW-0067">ATP-binding</keyword>
<dbReference type="RefSeq" id="WP_122111344.1">
    <property type="nucleotide sequence ID" value="NZ_QOKZ01000002.1"/>
</dbReference>
<dbReference type="Gene3D" id="3.30.565.10">
    <property type="entry name" value="Histidine kinase-like ATPase, C-terminal domain"/>
    <property type="match status" value="1"/>
</dbReference>
<evidence type="ECO:0000313" key="4">
    <source>
        <dbReference type="Proteomes" id="UP000273516"/>
    </source>
</evidence>
<sequence length="165" mass="17954">MNPTDRQKADSGRPVGYRLPPVFHRVLPASPLAVRDTLCDVRARFARSAPPDTLGRLELVMAEVLNNVVQHAARQSGGLPAQKPLSIHLSILRTRHGFACAVTDDGESMPNGCLVPHDLPDSEDSGPPEGGFGWFMIQSLTQTLYYHRAEDRNCLAFSIASAQPA</sequence>
<organism evidence="3 4">
    <name type="scientific">Paracoccus alkanivorans</name>
    <dbReference type="NCBI Taxonomy" id="2116655"/>
    <lineage>
        <taxon>Bacteria</taxon>
        <taxon>Pseudomonadati</taxon>
        <taxon>Pseudomonadota</taxon>
        <taxon>Alphaproteobacteria</taxon>
        <taxon>Rhodobacterales</taxon>
        <taxon>Paracoccaceae</taxon>
        <taxon>Paracoccus</taxon>
    </lineage>
</organism>
<keyword evidence="3" id="KW-0547">Nucleotide-binding</keyword>
<dbReference type="AlphaFoldDB" id="A0A3M0MEK3"/>
<dbReference type="GO" id="GO:0004674">
    <property type="term" value="F:protein serine/threonine kinase activity"/>
    <property type="evidence" value="ECO:0007669"/>
    <property type="project" value="UniProtKB-KW"/>
</dbReference>
<dbReference type="Proteomes" id="UP000273516">
    <property type="component" value="Unassembled WGS sequence"/>
</dbReference>
<evidence type="ECO:0000259" key="2">
    <source>
        <dbReference type="Pfam" id="PF13581"/>
    </source>
</evidence>
<comment type="caution">
    <text evidence="3">The sequence shown here is derived from an EMBL/GenBank/DDBJ whole genome shotgun (WGS) entry which is preliminary data.</text>
</comment>
<dbReference type="Pfam" id="PF13581">
    <property type="entry name" value="HATPase_c_2"/>
    <property type="match status" value="1"/>
</dbReference>
<dbReference type="InterPro" id="IPR050267">
    <property type="entry name" value="Anti-sigma-factor_SerPK"/>
</dbReference>
<dbReference type="SUPFAM" id="SSF55874">
    <property type="entry name" value="ATPase domain of HSP90 chaperone/DNA topoisomerase II/histidine kinase"/>
    <property type="match status" value="1"/>
</dbReference>
<dbReference type="PANTHER" id="PTHR35526:SF3">
    <property type="entry name" value="ANTI-SIGMA-F FACTOR RSBW"/>
    <property type="match status" value="1"/>
</dbReference>
<dbReference type="InterPro" id="IPR036890">
    <property type="entry name" value="HATPase_C_sf"/>
</dbReference>
<dbReference type="CDD" id="cd16936">
    <property type="entry name" value="HATPase_RsbW-like"/>
    <property type="match status" value="1"/>
</dbReference>
<proteinExistence type="predicted"/>
<dbReference type="EMBL" id="QOKZ01000002">
    <property type="protein sequence ID" value="RMC36178.1"/>
    <property type="molecule type" value="Genomic_DNA"/>
</dbReference>
<dbReference type="GO" id="GO:0005524">
    <property type="term" value="F:ATP binding"/>
    <property type="evidence" value="ECO:0007669"/>
    <property type="project" value="UniProtKB-KW"/>
</dbReference>
<evidence type="ECO:0000256" key="1">
    <source>
        <dbReference type="ARBA" id="ARBA00022527"/>
    </source>
</evidence>
<protein>
    <submittedName>
        <fullName evidence="3">ATP-binding protein</fullName>
    </submittedName>
</protein>
<accession>A0A3M0MEK3</accession>
<feature type="domain" description="Histidine kinase/HSP90-like ATPase" evidence="2">
    <location>
        <begin position="29"/>
        <end position="158"/>
    </location>
</feature>
<keyword evidence="1" id="KW-0418">Kinase</keyword>
<dbReference type="InterPro" id="IPR003594">
    <property type="entry name" value="HATPase_dom"/>
</dbReference>
<keyword evidence="1" id="KW-0808">Transferase</keyword>